<evidence type="ECO:0000256" key="5">
    <source>
        <dbReference type="ARBA" id="ARBA00022801"/>
    </source>
</evidence>
<keyword evidence="3" id="KW-0479">Metal-binding</keyword>
<dbReference type="InterPro" id="IPR000917">
    <property type="entry name" value="Sulfatase_N"/>
</dbReference>
<reference evidence="9 10" key="1">
    <citation type="journal article" date="2021" name="Sci. Rep.">
        <title>The distribution of antibiotic resistance genes in chicken gut microbiota commensals.</title>
        <authorList>
            <person name="Juricova H."/>
            <person name="Matiasovicova J."/>
            <person name="Kubasova T."/>
            <person name="Cejkova D."/>
            <person name="Rychlik I."/>
        </authorList>
    </citation>
    <scope>NUCLEOTIDE SEQUENCE [LARGE SCALE GENOMIC DNA]</scope>
    <source>
        <strain evidence="9 10">An421</strain>
    </source>
</reference>
<dbReference type="PANTHER" id="PTHR42693">
    <property type="entry name" value="ARYLSULFATASE FAMILY MEMBER"/>
    <property type="match status" value="1"/>
</dbReference>
<organism evidence="9 10">
    <name type="scientific">Caecibacteroides pullorum</name>
    <dbReference type="NCBI Taxonomy" id="2725562"/>
    <lineage>
        <taxon>Bacteria</taxon>
        <taxon>Pseudomonadati</taxon>
        <taxon>Bacteroidota</taxon>
        <taxon>Bacteroidia</taxon>
        <taxon>Bacteroidales</taxon>
        <taxon>Bacteroidaceae</taxon>
        <taxon>Caecibacteroides</taxon>
    </lineage>
</organism>
<comment type="caution">
    <text evidence="9">The sequence shown here is derived from an EMBL/GenBank/DDBJ whole genome shotgun (WGS) entry which is preliminary data.</text>
</comment>
<evidence type="ECO:0000259" key="8">
    <source>
        <dbReference type="Pfam" id="PF00884"/>
    </source>
</evidence>
<dbReference type="Gene3D" id="3.40.720.10">
    <property type="entry name" value="Alkaline Phosphatase, subunit A"/>
    <property type="match status" value="1"/>
</dbReference>
<evidence type="ECO:0000313" key="10">
    <source>
        <dbReference type="Proteomes" id="UP000698924"/>
    </source>
</evidence>
<dbReference type="Pfam" id="PF00884">
    <property type="entry name" value="Sulfatase"/>
    <property type="match status" value="1"/>
</dbReference>
<dbReference type="SUPFAM" id="SSF53649">
    <property type="entry name" value="Alkaline phosphatase-like"/>
    <property type="match status" value="1"/>
</dbReference>
<protein>
    <submittedName>
        <fullName evidence="9">Sulfatase</fullName>
    </submittedName>
</protein>
<comment type="cofactor">
    <cofactor evidence="1">
        <name>Ca(2+)</name>
        <dbReference type="ChEBI" id="CHEBI:29108"/>
    </cofactor>
</comment>
<evidence type="ECO:0000256" key="4">
    <source>
        <dbReference type="ARBA" id="ARBA00022729"/>
    </source>
</evidence>
<dbReference type="CDD" id="cd16144">
    <property type="entry name" value="ARS_like"/>
    <property type="match status" value="1"/>
</dbReference>
<name>A0AA40ZSQ9_9BACT</name>
<dbReference type="Gene3D" id="3.30.1120.10">
    <property type="match status" value="1"/>
</dbReference>
<evidence type="ECO:0000313" key="9">
    <source>
        <dbReference type="EMBL" id="MBM6857258.1"/>
    </source>
</evidence>
<keyword evidence="6" id="KW-0106">Calcium</keyword>
<sequence length="466" mass="52743">MAWGVLSLAAPHLYASTSQRPNIILINIDDLGWTDLACNGSGYYETPHIDKLRSLGIWFSQAYAGASNSAPSRACMLTGQYSPRHGIYTVGNPDRGKAEHRKLISVPNHTSLPDGFQILTRVLQEAGYQTFHVGKWHVTEDPLTCGIEKNIAGNHAGHPRSYFAPYRNANLPDGPDGEYLPDRLGKEAVRLIEGADRTCPFFLYYATYSVHTPLQAEEELVRKYKDKAPTEAHNNPVYAAMVEAMDRNVGRVLQAVFDKGIEENTLIIFTSDNGGVYDISKQWPLRAGKGSFYEGGIRVPLIVYQKGRFERRKIENVSVSQLDIFPTLLDLTGIPFDNLLLDGASLFKLLRDGKDARIAERTLYWHFPAYLEGGNDETTDKRFRSRPVSVIRRGEWKLIENYETGTYELYNISDDIGERKDLSSEYPQKVQELLKVLNRWKQKVHAPIPDQLNPAYEEREVADYQL</sequence>
<dbReference type="EMBL" id="JACJMO010000006">
    <property type="protein sequence ID" value="MBM6857258.1"/>
    <property type="molecule type" value="Genomic_DNA"/>
</dbReference>
<dbReference type="InterPro" id="IPR050738">
    <property type="entry name" value="Sulfatase"/>
</dbReference>
<keyword evidence="5" id="KW-0378">Hydrolase</keyword>
<dbReference type="Proteomes" id="UP000698924">
    <property type="component" value="Unassembled WGS sequence"/>
</dbReference>
<accession>A0AA40ZSQ9</accession>
<feature type="modified residue" description="3-oxoalanine (Ser)" evidence="7">
    <location>
        <position position="69"/>
    </location>
</feature>
<dbReference type="GO" id="GO:0046872">
    <property type="term" value="F:metal ion binding"/>
    <property type="evidence" value="ECO:0007669"/>
    <property type="project" value="UniProtKB-KW"/>
</dbReference>
<evidence type="ECO:0000256" key="2">
    <source>
        <dbReference type="ARBA" id="ARBA00008779"/>
    </source>
</evidence>
<evidence type="ECO:0000256" key="3">
    <source>
        <dbReference type="ARBA" id="ARBA00022723"/>
    </source>
</evidence>
<evidence type="ECO:0000256" key="6">
    <source>
        <dbReference type="ARBA" id="ARBA00022837"/>
    </source>
</evidence>
<proteinExistence type="inferred from homology"/>
<evidence type="ECO:0000256" key="7">
    <source>
        <dbReference type="PIRSR" id="PIRSR600917-52"/>
    </source>
</evidence>
<evidence type="ECO:0000256" key="1">
    <source>
        <dbReference type="ARBA" id="ARBA00001913"/>
    </source>
</evidence>
<keyword evidence="10" id="KW-1185">Reference proteome</keyword>
<dbReference type="InterPro" id="IPR024607">
    <property type="entry name" value="Sulfatase_CS"/>
</dbReference>
<gene>
    <name evidence="9" type="ORF">H6D15_06525</name>
</gene>
<dbReference type="PANTHER" id="PTHR42693:SF42">
    <property type="entry name" value="ARYLSULFATASE G"/>
    <property type="match status" value="1"/>
</dbReference>
<dbReference type="PROSITE" id="PS00149">
    <property type="entry name" value="SULFATASE_2"/>
    <property type="match status" value="1"/>
</dbReference>
<comment type="similarity">
    <text evidence="2">Belongs to the sulfatase family.</text>
</comment>
<dbReference type="AlphaFoldDB" id="A0AA40ZSQ9"/>
<comment type="PTM">
    <text evidence="7">The conversion to 3-oxoalanine (also known as C-formylglycine, FGly), of a serine or cysteine residue in prokaryotes and of a cysteine residue in eukaryotes, is critical for catalytic activity.</text>
</comment>
<dbReference type="InterPro" id="IPR017850">
    <property type="entry name" value="Alkaline_phosphatase_core_sf"/>
</dbReference>
<feature type="domain" description="Sulfatase N-terminal" evidence="8">
    <location>
        <begin position="21"/>
        <end position="334"/>
    </location>
</feature>
<keyword evidence="4" id="KW-0732">Signal</keyword>
<dbReference type="GO" id="GO:0004065">
    <property type="term" value="F:arylsulfatase activity"/>
    <property type="evidence" value="ECO:0007669"/>
    <property type="project" value="TreeGrafter"/>
</dbReference>